<feature type="repeat" description="TPR" evidence="3">
    <location>
        <begin position="576"/>
        <end position="609"/>
    </location>
</feature>
<dbReference type="EMBL" id="CAJNRE010017186">
    <property type="protein sequence ID" value="CAF2152351.1"/>
    <property type="molecule type" value="Genomic_DNA"/>
</dbReference>
<comment type="caution">
    <text evidence="5">The sequence shown here is derived from an EMBL/GenBank/DDBJ whole genome shotgun (WGS) entry which is preliminary data.</text>
</comment>
<feature type="compositionally biased region" description="Low complexity" evidence="4">
    <location>
        <begin position="74"/>
        <end position="91"/>
    </location>
</feature>
<sequence length="883" mass="100756">MDKSKPHKTSNANDSGYNTEKNPITANGTSSANPSTHRKTDAISSDRHTEYSCKKKSYEASTDSHSGHSTKEVSAVTKQATTNTTAAASSETFRVEGSRSLQNYHVVWLDANINEDKVHFQNSLTELRKIVVTLDLFTDVDQCIQYLKCIDDQNIFLITSGFLGQKIVPLIHNMAQIDTILVFCLNTDRHKVWTKNWSKVKGVHGSIKSICKQLTKATRSCDHTAIPMSFVPKQNASDTTSSAQKLDQLPPIYMYSAIFKDIILEIDDDDAKSMNTLVNFCRQHDIPENEINEFKQEYYKRSPIWWYTKEMFLYGMLHRALRVFDMEVMTKLGFFIRHLHLQLAQLHQERSSNFQKVFTVYRGQALSQMDFQNLLDSKGGLLSFNNFLLTTKNREVAMRFVEDVMQRNQDTVGVFFIMTIDQSKISTASTPFAMIDQYAAIKGEQEILFAMNTVFRVVESKQTTKNNRLWEIQLSITDEGDPQLASLTNCIKEEVDGEGWYRMGKLMLKVGHFNQAEELYNELLENALNDSDRAHVYHQLGLLKNEQGKYQEAATFYDKSLEIKWKTLPKDDASLTNPYNNIGLVYQHMGDYSKALEYYQRALKIKEKALHPIHPDLATSYNNIGSVYNDMGDYSNALKFYEKSLKIRQTVLPSTHPDLATSYNSIGEVYQYMCDYSKALEYYEMALQIRQIALPPNHPDLATSYNSIGGVSEHMVEYSKALDYYEIALKIRQTALPPTHPDLATSYNIIGIVYQHMGDYLKALEYYEMALQIRQIVLPSNHSDLATSYNSMGSVYSNMGDYSKALDYHNKALKIREIALPPNHPDLATSYNSIGMAYSNKGDKQRALQFLANGLAIRQKSLPSTHPLITKSINNMNYVKKMP</sequence>
<feature type="compositionally biased region" description="Basic and acidic residues" evidence="4">
    <location>
        <begin position="38"/>
        <end position="58"/>
    </location>
</feature>
<dbReference type="SMART" id="SM00028">
    <property type="entry name" value="TPR"/>
    <property type="match status" value="9"/>
</dbReference>
<organism evidence="5 6">
    <name type="scientific">Rotaria magnacalcarata</name>
    <dbReference type="NCBI Taxonomy" id="392030"/>
    <lineage>
        <taxon>Eukaryota</taxon>
        <taxon>Metazoa</taxon>
        <taxon>Spiralia</taxon>
        <taxon>Gnathifera</taxon>
        <taxon>Rotifera</taxon>
        <taxon>Eurotatoria</taxon>
        <taxon>Bdelloidea</taxon>
        <taxon>Philodinida</taxon>
        <taxon>Philodinidae</taxon>
        <taxon>Rotaria</taxon>
    </lineage>
</organism>
<dbReference type="PROSITE" id="PS50005">
    <property type="entry name" value="TPR"/>
    <property type="match status" value="9"/>
</dbReference>
<dbReference type="InterPro" id="IPR019734">
    <property type="entry name" value="TPR_rpt"/>
</dbReference>
<feature type="repeat" description="TPR" evidence="3">
    <location>
        <begin position="660"/>
        <end position="693"/>
    </location>
</feature>
<dbReference type="PANTHER" id="PTHR45641">
    <property type="entry name" value="TETRATRICOPEPTIDE REPEAT PROTEIN (AFU_ORTHOLOGUE AFUA_6G03870)"/>
    <property type="match status" value="1"/>
</dbReference>
<dbReference type="Pfam" id="PF13424">
    <property type="entry name" value="TPR_12"/>
    <property type="match status" value="3"/>
</dbReference>
<feature type="repeat" description="TPR" evidence="3">
    <location>
        <begin position="786"/>
        <end position="819"/>
    </location>
</feature>
<dbReference type="SUPFAM" id="SSF48452">
    <property type="entry name" value="TPR-like"/>
    <property type="match status" value="3"/>
</dbReference>
<feature type="repeat" description="TPR" evidence="3">
    <location>
        <begin position="618"/>
        <end position="651"/>
    </location>
</feature>
<protein>
    <submittedName>
        <fullName evidence="5">Uncharacterized protein</fullName>
    </submittedName>
</protein>
<proteinExistence type="predicted"/>
<feature type="repeat" description="TPR" evidence="3">
    <location>
        <begin position="702"/>
        <end position="735"/>
    </location>
</feature>
<feature type="repeat" description="TPR" evidence="3">
    <location>
        <begin position="497"/>
        <end position="530"/>
    </location>
</feature>
<feature type="repeat" description="TPR" evidence="3">
    <location>
        <begin position="534"/>
        <end position="567"/>
    </location>
</feature>
<evidence type="ECO:0000313" key="6">
    <source>
        <dbReference type="Proteomes" id="UP000663824"/>
    </source>
</evidence>
<keyword evidence="2 3" id="KW-0802">TPR repeat</keyword>
<dbReference type="PANTHER" id="PTHR45641:SF1">
    <property type="entry name" value="AAA+ ATPASE DOMAIN-CONTAINING PROTEIN"/>
    <property type="match status" value="1"/>
</dbReference>
<dbReference type="AlphaFoldDB" id="A0A816XYK6"/>
<feature type="repeat" description="TPR" evidence="3">
    <location>
        <begin position="744"/>
        <end position="777"/>
    </location>
</feature>
<evidence type="ECO:0000256" key="4">
    <source>
        <dbReference type="SAM" id="MobiDB-lite"/>
    </source>
</evidence>
<feature type="compositionally biased region" description="Polar residues" evidence="4">
    <location>
        <begin position="9"/>
        <end position="35"/>
    </location>
</feature>
<dbReference type="Gene3D" id="1.25.40.10">
    <property type="entry name" value="Tetratricopeptide repeat domain"/>
    <property type="match status" value="3"/>
</dbReference>
<evidence type="ECO:0000256" key="3">
    <source>
        <dbReference type="PROSITE-ProRule" id="PRU00339"/>
    </source>
</evidence>
<dbReference type="SUPFAM" id="SSF56399">
    <property type="entry name" value="ADP-ribosylation"/>
    <property type="match status" value="1"/>
</dbReference>
<evidence type="ECO:0000256" key="1">
    <source>
        <dbReference type="ARBA" id="ARBA00022737"/>
    </source>
</evidence>
<reference evidence="5" key="1">
    <citation type="submission" date="2021-02" db="EMBL/GenBank/DDBJ databases">
        <authorList>
            <person name="Nowell W R."/>
        </authorList>
    </citation>
    <scope>NUCLEOTIDE SEQUENCE</scope>
</reference>
<accession>A0A816XYK6</accession>
<feature type="repeat" description="TPR" evidence="3">
    <location>
        <begin position="828"/>
        <end position="861"/>
    </location>
</feature>
<keyword evidence="1" id="KW-0677">Repeat</keyword>
<dbReference type="Proteomes" id="UP000663824">
    <property type="component" value="Unassembled WGS sequence"/>
</dbReference>
<feature type="region of interest" description="Disordered" evidence="4">
    <location>
        <begin position="1"/>
        <end position="91"/>
    </location>
</feature>
<name>A0A816XYK6_9BILA</name>
<dbReference type="PROSITE" id="PS50293">
    <property type="entry name" value="TPR_REGION"/>
    <property type="match status" value="4"/>
</dbReference>
<dbReference type="Pfam" id="PF13374">
    <property type="entry name" value="TPR_10"/>
    <property type="match status" value="1"/>
</dbReference>
<gene>
    <name evidence="5" type="ORF">MBJ925_LOCUS31508</name>
</gene>
<evidence type="ECO:0000313" key="5">
    <source>
        <dbReference type="EMBL" id="CAF2152351.1"/>
    </source>
</evidence>
<dbReference type="InterPro" id="IPR011990">
    <property type="entry name" value="TPR-like_helical_dom_sf"/>
</dbReference>
<evidence type="ECO:0000256" key="2">
    <source>
        <dbReference type="ARBA" id="ARBA00022803"/>
    </source>
</evidence>
<dbReference type="Gene3D" id="3.90.176.10">
    <property type="entry name" value="Toxin ADP-ribosyltransferase, Chain A, domain 1"/>
    <property type="match status" value="1"/>
</dbReference>
<dbReference type="Pfam" id="PF00515">
    <property type="entry name" value="TPR_1"/>
    <property type="match status" value="1"/>
</dbReference>